<feature type="compositionally biased region" description="Low complexity" evidence="9">
    <location>
        <begin position="946"/>
        <end position="958"/>
    </location>
</feature>
<evidence type="ECO:0000256" key="6">
    <source>
        <dbReference type="ARBA" id="ARBA00023034"/>
    </source>
</evidence>
<feature type="compositionally biased region" description="Polar residues" evidence="9">
    <location>
        <begin position="799"/>
        <end position="810"/>
    </location>
</feature>
<feature type="region of interest" description="Disordered" evidence="9">
    <location>
        <begin position="1507"/>
        <end position="1539"/>
    </location>
</feature>
<dbReference type="InterPro" id="IPR016159">
    <property type="entry name" value="Cullin_repeat-like_dom_sf"/>
</dbReference>
<dbReference type="Pfam" id="PF04124">
    <property type="entry name" value="Dor1"/>
    <property type="match status" value="3"/>
</dbReference>
<evidence type="ECO:0000256" key="5">
    <source>
        <dbReference type="ARBA" id="ARBA00022927"/>
    </source>
</evidence>
<feature type="compositionally biased region" description="Basic and acidic residues" evidence="9">
    <location>
        <begin position="1507"/>
        <end position="1518"/>
    </location>
</feature>
<sequence length="1590" mass="171260">DHQSYPVKRSLPHSLYEMESLPAPPEASESKHSEVEKLMQLLFLSSVQLDTIDDQQLIGCVAQLSALSLEELAEAPSRIQAEEESLRHQTEKLAVENYPIFLANASTSREVHREFESISTSNDLLLNLVSKASLTAQAISRKTDNYRLNFRRNARLAENHTQLLEFLELPQLMEMCVHNGYYEDALNILAHTKRICKKHGQLVPVVRIVAAQTEQISGQLFFQLCKQLREPITLPVCLKIVVYLRQLAAFSEQELRLNFLQARGACLLQQLSAALSRPVAGSVADTFGSNYPGLTASLGGARRMEQESYILAMRRIEVTRVHLFDIITQYRAVFADEDGFSRGLCLSSSKLEGGTGGDLSSRTILANISPLNLEDLPGFTLLPGSVVDGLTCPKPSSPFHSWLVTQISNFLDGLAGDLEGILRLPSLSVAEVTDQLVFIMTNKDATPGTSTADDALSYAATPESVSSAFQRVHSLLTQSLYFGRSFARIGCDFRAHLAILFSRAILSYFEALLSNALTEFYATLEQWPWELEGFDDFEAPTDASSSIQPPITILRYPPLAVFCNRLLTAMNGLRICCPIGLKQGVIIALLRNLRLACEAIVHVYHARTEQHLVGTFRTKAANLAAACVHSAVPHLLTCVLQHLFGGEAEGQLWQLHLPSSTGLPTTHSLIEAHGRYICRPLADTWHKLSPEGMSSSTTTITDNGEKRRSDLGSELQSSTVFRDCLHMDAPLAPPGAPEEEKNPTAPLSFEDIKPESAVRDAVSVGVVDFVDRKSSDNILSKSPLAEQSAMTDKLAKASCPQTVSPSSTVHNEPIEMPKSGSPHTLHTLSGQFFPPEDDDKSVQLTAPPSEENLFVRTVQENGGNFETVGVNPPCSASVLPSTAPLLDRSLSSASSALPAANSVAPIFVDANNNNDASMLSGDKSVRGYTAPAQSLVSASLSSDDAVFGSKLPSPSPKRSPSEVSLPPAIMEESSGVPSEQGSLVKPKKETTPSASPLTVNEFDVLGTCVAGVIANSSAADLHFAPNPVGRENPVLGTSEAAYQARDFGTLRDVSHTPSSYTGFLSPARLSVSGTPDVTDETDKLPQLERPSQSPAYDTQVGYVRSGVLASAPCAEADKGLILCVPGVVELSTDDLNPHLSTSGDFSTPTHEVGDVHGDKVMDRDGIPATVHLSTAFADACEVKPHRCTGHSSEDTLIDQPSGDTTPLVSHFTPLAMGAEVVGNDFGEGSHSRGPEPSSQQSTVQLPDANKILVGLEDSNPSPLTNESLQSDEIRHENKSHPLDARDEIYGKHNTPSLQSPGESLGAIKVKNEWDDWDDLPASANGQGSTQAEGTSPDVPASTGDVHSPVSPREPKAETNHVLPRSELSPEMVVLSPHQTIDNLQTPHSSEPSAGAVDVSPGYTKPSINVSHPITFQHDPIAVGLSQTPHSLLKEEPLTDPKGTTENVTDPVVSKGHCFKSNLLATPLQAVQATSVPPPKVESLEVVTATSPSSSAMEVASTGMFLKDDNWKGWDDSPPHEGSSPVKEERPDAAPVGDQESMGHIAELVQKSKLQHIPEALVTDDAISRPMHSLKEEPNNEVEKSSWDFDF</sequence>
<feature type="region of interest" description="Disordered" evidence="9">
    <location>
        <begin position="796"/>
        <end position="826"/>
    </location>
</feature>
<comment type="subcellular location">
    <subcellularLocation>
        <location evidence="1">Golgi apparatus membrane</location>
        <topology evidence="1">Peripheral membrane protein</topology>
    </subcellularLocation>
</comment>
<evidence type="ECO:0000256" key="1">
    <source>
        <dbReference type="ARBA" id="ARBA00004395"/>
    </source>
</evidence>
<dbReference type="EMBL" id="GEEE01003371">
    <property type="protein sequence ID" value="JAP59854.1"/>
    <property type="molecule type" value="Transcribed_RNA"/>
</dbReference>
<feature type="region of interest" description="Disordered" evidence="9">
    <location>
        <begin position="1070"/>
        <end position="1094"/>
    </location>
</feature>
<feature type="region of interest" description="Disordered" evidence="9">
    <location>
        <begin position="946"/>
        <end position="965"/>
    </location>
</feature>
<feature type="region of interest" description="Disordered" evidence="9">
    <location>
        <begin position="1316"/>
        <end position="1367"/>
    </location>
</feature>
<organism evidence="10">
    <name type="scientific">Schistocephalus solidus</name>
    <name type="common">Tapeworm</name>
    <dbReference type="NCBI Taxonomy" id="70667"/>
    <lineage>
        <taxon>Eukaryota</taxon>
        <taxon>Metazoa</taxon>
        <taxon>Spiralia</taxon>
        <taxon>Lophotrochozoa</taxon>
        <taxon>Platyhelminthes</taxon>
        <taxon>Cestoda</taxon>
        <taxon>Eucestoda</taxon>
        <taxon>Diphyllobothriidea</taxon>
        <taxon>Diphyllobothriidae</taxon>
        <taxon>Schistocephalus</taxon>
    </lineage>
</organism>
<evidence type="ECO:0000256" key="9">
    <source>
        <dbReference type="SAM" id="MobiDB-lite"/>
    </source>
</evidence>
<evidence type="ECO:0000256" key="2">
    <source>
        <dbReference type="ARBA" id="ARBA00006419"/>
    </source>
</evidence>
<keyword evidence="7" id="KW-0472">Membrane</keyword>
<keyword evidence="4" id="KW-0813">Transport</keyword>
<feature type="compositionally biased region" description="Polar residues" evidence="9">
    <location>
        <begin position="1258"/>
        <end position="1270"/>
    </location>
</feature>
<keyword evidence="5" id="KW-0653">Protein transport</keyword>
<dbReference type="PANTHER" id="PTHR21311">
    <property type="entry name" value="CONSERVED OLIGOMERIC GOLGI COMPLEX COMPONENT 8"/>
    <property type="match status" value="1"/>
</dbReference>
<comment type="similarity">
    <text evidence="2">Belongs to the COG8 family.</text>
</comment>
<dbReference type="GO" id="GO:0006891">
    <property type="term" value="P:intra-Golgi vesicle-mediated transport"/>
    <property type="evidence" value="ECO:0007669"/>
    <property type="project" value="TreeGrafter"/>
</dbReference>
<accession>A0A0V0J2X2</accession>
<evidence type="ECO:0000256" key="4">
    <source>
        <dbReference type="ARBA" id="ARBA00022448"/>
    </source>
</evidence>
<dbReference type="PANTHER" id="PTHR21311:SF0">
    <property type="entry name" value="CONSERVED OLIGOMERIC GOLGI COMPLEX SUBUNIT 8"/>
    <property type="match status" value="1"/>
</dbReference>
<protein>
    <recommendedName>
        <fullName evidence="3">Conserved oligomeric Golgi complex subunit 8</fullName>
    </recommendedName>
    <alternativeName>
        <fullName evidence="8">Component of oligomeric Golgi complex 8</fullName>
    </alternativeName>
</protein>
<feature type="region of interest" description="Disordered" evidence="9">
    <location>
        <begin position="1567"/>
        <end position="1590"/>
    </location>
</feature>
<feature type="region of interest" description="Disordered" evidence="9">
    <location>
        <begin position="689"/>
        <end position="713"/>
    </location>
</feature>
<feature type="compositionally biased region" description="Polar residues" evidence="9">
    <location>
        <begin position="1323"/>
        <end position="1333"/>
    </location>
</feature>
<keyword evidence="6" id="KW-0333">Golgi apparatus</keyword>
<feature type="non-terminal residue" evidence="10">
    <location>
        <position position="1"/>
    </location>
</feature>
<dbReference type="InterPro" id="IPR007255">
    <property type="entry name" value="COG8"/>
</dbReference>
<feature type="compositionally biased region" description="Basic and acidic residues" evidence="9">
    <location>
        <begin position="1572"/>
        <end position="1590"/>
    </location>
</feature>
<evidence type="ECO:0000313" key="10">
    <source>
        <dbReference type="EMBL" id="JAP59854.1"/>
    </source>
</evidence>
<feature type="region of interest" description="Disordered" evidence="9">
    <location>
        <begin position="727"/>
        <end position="752"/>
    </location>
</feature>
<dbReference type="SUPFAM" id="SSF74788">
    <property type="entry name" value="Cullin repeat-like"/>
    <property type="match status" value="1"/>
</dbReference>
<dbReference type="GO" id="GO:0017119">
    <property type="term" value="C:Golgi transport complex"/>
    <property type="evidence" value="ECO:0007669"/>
    <property type="project" value="InterPro"/>
</dbReference>
<evidence type="ECO:0000256" key="8">
    <source>
        <dbReference type="ARBA" id="ARBA00031347"/>
    </source>
</evidence>
<feature type="region of interest" description="Disordered" evidence="9">
    <location>
        <begin position="1221"/>
        <end position="1274"/>
    </location>
</feature>
<dbReference type="GO" id="GO:0015031">
    <property type="term" value="P:protein transport"/>
    <property type="evidence" value="ECO:0007669"/>
    <property type="project" value="UniProtKB-KW"/>
</dbReference>
<name>A0A0V0J2X2_SCHSO</name>
<feature type="region of interest" description="Disordered" evidence="9">
    <location>
        <begin position="971"/>
        <end position="995"/>
    </location>
</feature>
<reference evidence="10" key="1">
    <citation type="submission" date="2016-01" db="EMBL/GenBank/DDBJ databases">
        <title>Reference transcriptome for the parasite Schistocephalus solidus: insights into the molecular evolution of parasitism.</title>
        <authorList>
            <person name="Hebert F.O."/>
            <person name="Grambauer S."/>
            <person name="Barber I."/>
            <person name="Landry C.R."/>
            <person name="Aubin-Horth N."/>
        </authorList>
    </citation>
    <scope>NUCLEOTIDE SEQUENCE</scope>
</reference>
<feature type="compositionally biased region" description="Polar residues" evidence="9">
    <location>
        <begin position="692"/>
        <end position="702"/>
    </location>
</feature>
<dbReference type="GO" id="GO:0000139">
    <property type="term" value="C:Golgi membrane"/>
    <property type="evidence" value="ECO:0007669"/>
    <property type="project" value="UniProtKB-SubCell"/>
</dbReference>
<evidence type="ECO:0000256" key="7">
    <source>
        <dbReference type="ARBA" id="ARBA00023136"/>
    </source>
</evidence>
<proteinExistence type="inferred from homology"/>
<evidence type="ECO:0000256" key="3">
    <source>
        <dbReference type="ARBA" id="ARBA00020983"/>
    </source>
</evidence>
<gene>
    <name evidence="10" type="ORF">TR117197</name>
</gene>